<name>A0A3E2CG26_GARVA</name>
<evidence type="ECO:0000256" key="8">
    <source>
        <dbReference type="ARBA" id="ARBA00023125"/>
    </source>
</evidence>
<evidence type="ECO:0000256" key="7">
    <source>
        <dbReference type="ARBA" id="ARBA00022932"/>
    </source>
</evidence>
<dbReference type="GO" id="GO:0005737">
    <property type="term" value="C:cytoplasm"/>
    <property type="evidence" value="ECO:0007669"/>
    <property type="project" value="UniProtKB-SubCell"/>
</dbReference>
<dbReference type="SUPFAM" id="SSF55979">
    <property type="entry name" value="DNA clamp"/>
    <property type="match status" value="1"/>
</dbReference>
<keyword evidence="4 10" id="KW-0808">Transferase</keyword>
<evidence type="ECO:0000256" key="1">
    <source>
        <dbReference type="ARBA" id="ARBA00004496"/>
    </source>
</evidence>
<evidence type="ECO:0000256" key="4">
    <source>
        <dbReference type="ARBA" id="ARBA00022679"/>
    </source>
</evidence>
<keyword evidence="3" id="KW-0963">Cytoplasm</keyword>
<sequence length="96" mass="10538">KDAPIYMSFSGDELTLSAGNDSESQAKELIDIDMDGQDIIVAFNPNYLIEGLSAISEPFVHAKITSAVKPVEFNGQQEADGDESMNYRYLVVPMHP</sequence>
<dbReference type="GO" id="GO:0009360">
    <property type="term" value="C:DNA polymerase III complex"/>
    <property type="evidence" value="ECO:0007669"/>
    <property type="project" value="InterPro"/>
</dbReference>
<dbReference type="PANTHER" id="PTHR30478:SF0">
    <property type="entry name" value="BETA SLIDING CLAMP"/>
    <property type="match status" value="1"/>
</dbReference>
<dbReference type="PANTHER" id="PTHR30478">
    <property type="entry name" value="DNA POLYMERASE III SUBUNIT BETA"/>
    <property type="match status" value="1"/>
</dbReference>
<dbReference type="Pfam" id="PF02768">
    <property type="entry name" value="DNA_pol3_beta_3"/>
    <property type="match status" value="1"/>
</dbReference>
<organism evidence="10 11">
    <name type="scientific">Gardnerella vaginalis</name>
    <dbReference type="NCBI Taxonomy" id="2702"/>
    <lineage>
        <taxon>Bacteria</taxon>
        <taxon>Bacillati</taxon>
        <taxon>Actinomycetota</taxon>
        <taxon>Actinomycetes</taxon>
        <taxon>Bifidobacteriales</taxon>
        <taxon>Bifidobacteriaceae</taxon>
        <taxon>Gardnerella</taxon>
    </lineage>
</organism>
<evidence type="ECO:0000256" key="6">
    <source>
        <dbReference type="ARBA" id="ARBA00022705"/>
    </source>
</evidence>
<dbReference type="InterPro" id="IPR001001">
    <property type="entry name" value="DNA_polIII_beta"/>
</dbReference>
<accession>A0A3E2CG26</accession>
<evidence type="ECO:0000256" key="3">
    <source>
        <dbReference type="ARBA" id="ARBA00022490"/>
    </source>
</evidence>
<dbReference type="AlphaFoldDB" id="A0A3E2CG26"/>
<feature type="domain" description="DNA polymerase III beta sliding clamp C-terminal" evidence="9">
    <location>
        <begin position="2"/>
        <end position="79"/>
    </location>
</feature>
<evidence type="ECO:0000259" key="9">
    <source>
        <dbReference type="Pfam" id="PF02768"/>
    </source>
</evidence>
<protein>
    <submittedName>
        <fullName evidence="10">DNA polymerase III subunit beta</fullName>
        <ecNumber evidence="10">2.7.7.7</ecNumber>
    </submittedName>
</protein>
<dbReference type="GO" id="GO:0008408">
    <property type="term" value="F:3'-5' exonuclease activity"/>
    <property type="evidence" value="ECO:0007669"/>
    <property type="project" value="InterPro"/>
</dbReference>
<dbReference type="InterPro" id="IPR022635">
    <property type="entry name" value="DNA_polIII_beta_C"/>
</dbReference>
<proteinExistence type="inferred from homology"/>
<reference evidence="10 11" key="1">
    <citation type="submission" date="2017-07" db="EMBL/GenBank/DDBJ databases">
        <title>A comparative genomics approach to explaining the enigmatic role of Gardnerella vaginalis in the vaginal microbiome.</title>
        <authorList>
            <person name="Vancuren S.J."/>
            <person name="Hill J.E."/>
        </authorList>
    </citation>
    <scope>NUCLEOTIDE SEQUENCE [LARGE SCALE GENOMIC DNA]</scope>
    <source>
        <strain evidence="10 11">WP023</strain>
    </source>
</reference>
<comment type="caution">
    <text evidence="10">The sequence shown here is derived from an EMBL/GenBank/DDBJ whole genome shotgun (WGS) entry which is preliminary data.</text>
</comment>
<dbReference type="Proteomes" id="UP000258379">
    <property type="component" value="Unassembled WGS sequence"/>
</dbReference>
<dbReference type="GO" id="GO:0003677">
    <property type="term" value="F:DNA binding"/>
    <property type="evidence" value="ECO:0007669"/>
    <property type="project" value="UniProtKB-KW"/>
</dbReference>
<evidence type="ECO:0000313" key="11">
    <source>
        <dbReference type="Proteomes" id="UP000258379"/>
    </source>
</evidence>
<gene>
    <name evidence="10" type="ORF">CG405_00500</name>
</gene>
<dbReference type="EMBL" id="NNRU01000001">
    <property type="protein sequence ID" value="RFT30688.1"/>
    <property type="molecule type" value="Genomic_DNA"/>
</dbReference>
<evidence type="ECO:0000256" key="5">
    <source>
        <dbReference type="ARBA" id="ARBA00022695"/>
    </source>
</evidence>
<keyword evidence="8" id="KW-0238">DNA-binding</keyword>
<feature type="non-terminal residue" evidence="10">
    <location>
        <position position="1"/>
    </location>
</feature>
<dbReference type="InterPro" id="IPR046938">
    <property type="entry name" value="DNA_clamp_sf"/>
</dbReference>
<dbReference type="Gene3D" id="3.10.150.10">
    <property type="entry name" value="DNA Polymerase III, subunit A, domain 2"/>
    <property type="match status" value="1"/>
</dbReference>
<dbReference type="GO" id="GO:0006271">
    <property type="term" value="P:DNA strand elongation involved in DNA replication"/>
    <property type="evidence" value="ECO:0007669"/>
    <property type="project" value="TreeGrafter"/>
</dbReference>
<evidence type="ECO:0000256" key="2">
    <source>
        <dbReference type="ARBA" id="ARBA00010752"/>
    </source>
</evidence>
<dbReference type="GO" id="GO:0003887">
    <property type="term" value="F:DNA-directed DNA polymerase activity"/>
    <property type="evidence" value="ECO:0007669"/>
    <property type="project" value="UniProtKB-KW"/>
</dbReference>
<comment type="subcellular location">
    <subcellularLocation>
        <location evidence="1">Cytoplasm</location>
    </subcellularLocation>
</comment>
<dbReference type="EC" id="2.7.7.7" evidence="10"/>
<keyword evidence="5 10" id="KW-0548">Nucleotidyltransferase</keyword>
<evidence type="ECO:0000313" key="10">
    <source>
        <dbReference type="EMBL" id="RFT30688.1"/>
    </source>
</evidence>
<keyword evidence="7" id="KW-0239">DNA-directed DNA polymerase</keyword>
<keyword evidence="6" id="KW-0235">DNA replication</keyword>
<comment type="similarity">
    <text evidence="2">Belongs to the beta sliding clamp family.</text>
</comment>